<evidence type="ECO:0000313" key="6">
    <source>
        <dbReference type="Proteomes" id="UP000518300"/>
    </source>
</evidence>
<dbReference type="Gene3D" id="3.40.50.300">
    <property type="entry name" value="P-loop containing nucleotide triphosphate hydrolases"/>
    <property type="match status" value="1"/>
</dbReference>
<keyword evidence="2" id="KW-0808">Transferase</keyword>
<dbReference type="InterPro" id="IPR016898">
    <property type="entry name" value="Polyphosphate_phosphotransfera"/>
</dbReference>
<evidence type="ECO:0000256" key="1">
    <source>
        <dbReference type="ARBA" id="ARBA00009924"/>
    </source>
</evidence>
<evidence type="ECO:0000256" key="2">
    <source>
        <dbReference type="ARBA" id="ARBA00022679"/>
    </source>
</evidence>
<dbReference type="InterPro" id="IPR027417">
    <property type="entry name" value="P-loop_NTPase"/>
</dbReference>
<keyword evidence="6" id="KW-1185">Reference proteome</keyword>
<dbReference type="Pfam" id="PF03976">
    <property type="entry name" value="PPK2"/>
    <property type="match status" value="1"/>
</dbReference>
<proteinExistence type="inferred from homology"/>
<keyword evidence="3 5" id="KW-0418">Kinase</keyword>
<evidence type="ECO:0000256" key="3">
    <source>
        <dbReference type="ARBA" id="ARBA00022777"/>
    </source>
</evidence>
<reference evidence="5 6" key="1">
    <citation type="submission" date="2020-04" db="EMBL/GenBank/DDBJ databases">
        <title>Draft genome of Pyxidicoccus fallax type strain.</title>
        <authorList>
            <person name="Whitworth D.E."/>
        </authorList>
    </citation>
    <scope>NUCLEOTIDE SEQUENCE [LARGE SCALE GENOMIC DNA]</scope>
    <source>
        <strain evidence="5 6">DSM 14698</strain>
    </source>
</reference>
<feature type="domain" description="Polyphosphate kinase-2-related" evidence="4">
    <location>
        <begin position="23"/>
        <end position="239"/>
    </location>
</feature>
<dbReference type="PANTHER" id="PTHR34383">
    <property type="entry name" value="POLYPHOSPHATE:AMP PHOSPHOTRANSFERASE-RELATED"/>
    <property type="match status" value="1"/>
</dbReference>
<gene>
    <name evidence="5" type="ORF">HG543_20835</name>
</gene>
<dbReference type="Proteomes" id="UP000518300">
    <property type="component" value="Unassembled WGS sequence"/>
</dbReference>
<evidence type="ECO:0000313" key="5">
    <source>
        <dbReference type="EMBL" id="NMO17286.1"/>
    </source>
</evidence>
<comment type="caution">
    <text evidence="5">The sequence shown here is derived from an EMBL/GenBank/DDBJ whole genome shotgun (WGS) entry which is preliminary data.</text>
</comment>
<organism evidence="5 6">
    <name type="scientific">Pyxidicoccus fallax</name>
    <dbReference type="NCBI Taxonomy" id="394095"/>
    <lineage>
        <taxon>Bacteria</taxon>
        <taxon>Pseudomonadati</taxon>
        <taxon>Myxococcota</taxon>
        <taxon>Myxococcia</taxon>
        <taxon>Myxococcales</taxon>
        <taxon>Cystobacterineae</taxon>
        <taxon>Myxococcaceae</taxon>
        <taxon>Pyxidicoccus</taxon>
    </lineage>
</organism>
<name>A0A848LFF8_9BACT</name>
<protein>
    <submittedName>
        <fullName evidence="5">Polyphosphate kinase</fullName>
    </submittedName>
</protein>
<sequence>MFPVSPPGTVTLSGVDLSVSVEDSTAYETELVQLQERVFRAQIQTYLTGRRAAIVFEGWDASGKGGAIRRLSSLMDPRGYKVWPISAPSEEEKRHHYLWRFWRKTPGTGEVCIFDRSWYGRVLVERVEGLAKPAEWRRAYDEINAFERMLTADGVRMAKFFIHIDKKTQLQRFKSREKDPAKSYKLGPDDWRNRAKWGRYEAAIQEMLDRTHRPDAPWHVVAGNDKRHARLEVLRRCVELLE</sequence>
<dbReference type="SUPFAM" id="SSF52540">
    <property type="entry name" value="P-loop containing nucleoside triphosphate hydrolases"/>
    <property type="match status" value="1"/>
</dbReference>
<dbReference type="PIRSF" id="PIRSF028756">
    <property type="entry name" value="PPK2_prd"/>
    <property type="match status" value="1"/>
</dbReference>
<dbReference type="RefSeq" id="WP_169346567.1">
    <property type="nucleotide sequence ID" value="NZ_JABBJJ010000094.1"/>
</dbReference>
<dbReference type="EMBL" id="JABBJJ010000094">
    <property type="protein sequence ID" value="NMO17286.1"/>
    <property type="molecule type" value="Genomic_DNA"/>
</dbReference>
<dbReference type="InterPro" id="IPR022488">
    <property type="entry name" value="PPK2-related"/>
</dbReference>
<dbReference type="AlphaFoldDB" id="A0A848LFF8"/>
<dbReference type="PANTHER" id="PTHR34383:SF3">
    <property type="entry name" value="POLYPHOSPHATE:AMP PHOSPHOTRANSFERASE"/>
    <property type="match status" value="1"/>
</dbReference>
<comment type="similarity">
    <text evidence="1">Belongs to the polyphosphate kinase 2 (PPK2) family. Class I subfamily.</text>
</comment>
<dbReference type="GO" id="GO:0008976">
    <property type="term" value="F:polyphosphate kinase activity"/>
    <property type="evidence" value="ECO:0007669"/>
    <property type="project" value="InterPro"/>
</dbReference>
<accession>A0A848LFF8</accession>
<evidence type="ECO:0000259" key="4">
    <source>
        <dbReference type="Pfam" id="PF03976"/>
    </source>
</evidence>